<evidence type="ECO:0000313" key="1">
    <source>
        <dbReference type="EMBL" id="ETM38903.1"/>
    </source>
</evidence>
<organism evidence="1">
    <name type="scientific">Phytophthora nicotianae</name>
    <name type="common">Potato buckeye rot agent</name>
    <name type="synonym">Phytophthora parasitica</name>
    <dbReference type="NCBI Taxonomy" id="4792"/>
    <lineage>
        <taxon>Eukaryota</taxon>
        <taxon>Sar</taxon>
        <taxon>Stramenopiles</taxon>
        <taxon>Oomycota</taxon>
        <taxon>Peronosporomycetes</taxon>
        <taxon>Peronosporales</taxon>
        <taxon>Peronosporaceae</taxon>
        <taxon>Phytophthora</taxon>
    </lineage>
</organism>
<name>W2MTD4_PHYNI</name>
<proteinExistence type="predicted"/>
<dbReference type="EMBL" id="KI694809">
    <property type="protein sequence ID" value="ETM38903.1"/>
    <property type="molecule type" value="Genomic_DNA"/>
</dbReference>
<gene>
    <name evidence="1" type="ORF">L914_14894</name>
</gene>
<protein>
    <submittedName>
        <fullName evidence="1">Uncharacterized protein</fullName>
    </submittedName>
</protein>
<sequence length="38" mass="4201">MEVDLSQLVQDRGVDREVLNESAVIVECAVAQDTIKNI</sequence>
<dbReference type="AlphaFoldDB" id="W2MTD4"/>
<dbReference type="Proteomes" id="UP000054532">
    <property type="component" value="Unassembled WGS sequence"/>
</dbReference>
<accession>W2MTD4</accession>
<reference evidence="1" key="1">
    <citation type="submission" date="2013-11" db="EMBL/GenBank/DDBJ databases">
        <title>The Genome Sequence of Phytophthora parasitica IAC_01/95.</title>
        <authorList>
            <consortium name="The Broad Institute Genomics Platform"/>
            <person name="Russ C."/>
            <person name="Tyler B."/>
            <person name="Panabieres F."/>
            <person name="Shan W."/>
            <person name="Tripathy S."/>
            <person name="Grunwald N."/>
            <person name="Machado M."/>
            <person name="Johnson C.S."/>
            <person name="Arredondo F."/>
            <person name="Hong C."/>
            <person name="Coffey M."/>
            <person name="Young S.K."/>
            <person name="Zeng Q."/>
            <person name="Gargeya S."/>
            <person name="Fitzgerald M."/>
            <person name="Abouelleil A."/>
            <person name="Alvarado L."/>
            <person name="Chapman S.B."/>
            <person name="Gainer-Dewar J."/>
            <person name="Goldberg J."/>
            <person name="Griggs A."/>
            <person name="Gujja S."/>
            <person name="Hansen M."/>
            <person name="Howarth C."/>
            <person name="Imamovic A."/>
            <person name="Ireland A."/>
            <person name="Larimer J."/>
            <person name="McCowan C."/>
            <person name="Murphy C."/>
            <person name="Pearson M."/>
            <person name="Poon T.W."/>
            <person name="Priest M."/>
            <person name="Roberts A."/>
            <person name="Saif S."/>
            <person name="Shea T."/>
            <person name="Sykes S."/>
            <person name="Wortman J."/>
            <person name="Nusbaum C."/>
            <person name="Birren B."/>
        </authorList>
    </citation>
    <scope>NUCLEOTIDE SEQUENCE [LARGE SCALE GENOMIC DNA]</scope>
    <source>
        <strain evidence="1">IAC_01/95</strain>
    </source>
</reference>